<dbReference type="Pfam" id="PF00571">
    <property type="entry name" value="CBS"/>
    <property type="match status" value="2"/>
</dbReference>
<comment type="caution">
    <text evidence="15">The sequence shown here is derived from an EMBL/GenBank/DDBJ whole genome shotgun (WGS) entry which is preliminary data.</text>
</comment>
<dbReference type="NCBIfam" id="TIGR03520">
    <property type="entry name" value="GldE"/>
    <property type="match status" value="1"/>
</dbReference>
<evidence type="ECO:0000256" key="2">
    <source>
        <dbReference type="ARBA" id="ARBA00006337"/>
    </source>
</evidence>
<feature type="domain" description="CBS" evidence="13">
    <location>
        <begin position="233"/>
        <end position="293"/>
    </location>
</feature>
<feature type="domain" description="CNNM transmembrane" evidence="14">
    <location>
        <begin position="25"/>
        <end position="214"/>
    </location>
</feature>
<organism evidence="15 16">
    <name type="scientific">Pontibacter ruber</name>
    <dbReference type="NCBI Taxonomy" id="1343895"/>
    <lineage>
        <taxon>Bacteria</taxon>
        <taxon>Pseudomonadati</taxon>
        <taxon>Bacteroidota</taxon>
        <taxon>Cytophagia</taxon>
        <taxon>Cytophagales</taxon>
        <taxon>Hymenobacteraceae</taxon>
        <taxon>Pontibacter</taxon>
    </lineage>
</organism>
<keyword evidence="3" id="KW-1003">Cell membrane</keyword>
<dbReference type="InterPro" id="IPR002550">
    <property type="entry name" value="CNNM"/>
</dbReference>
<dbReference type="SUPFAM" id="SSF54631">
    <property type="entry name" value="CBS-domain pair"/>
    <property type="match status" value="1"/>
</dbReference>
<evidence type="ECO:0000256" key="3">
    <source>
        <dbReference type="ARBA" id="ARBA00022475"/>
    </source>
</evidence>
<keyword evidence="7 9" id="KW-0129">CBS domain</keyword>
<dbReference type="PANTHER" id="PTHR22777">
    <property type="entry name" value="HEMOLYSIN-RELATED"/>
    <property type="match status" value="1"/>
</dbReference>
<dbReference type="Gene3D" id="3.30.465.10">
    <property type="match status" value="1"/>
</dbReference>
<evidence type="ECO:0000256" key="10">
    <source>
        <dbReference type="PROSITE-ProRule" id="PRU01193"/>
    </source>
</evidence>
<evidence type="ECO:0000256" key="11">
    <source>
        <dbReference type="SAM" id="MobiDB-lite"/>
    </source>
</evidence>
<keyword evidence="4 10" id="KW-0812">Transmembrane</keyword>
<sequence>MESIDSGDPLSYSLLQLFHDTTALLRIEYLAAITACFLLLLLSALASGAEAAFFSLTDEDLEKCRESNKRTDQTIFTLLQNPRQLLTNLLILNNGINVAIITLFAYVAWKLFGSTTLPVWPLVACMLVATFFIVFFGEVLPKVYAHKRRVLIARRTAPLLPVLQVMVSPLSWLLQSISVFMERRFPTRAYSHTIEELQQSLDAALTNEGTSPEERKILRGIVNFGSITVRQIMRPRVDVVAFNTKSTLPELLPEIVKWGYSRVPVYTESTDRIEGILYIKDLLPYLDEGPGFEWQKLVRAPFFVPETKRIADLFQEFKEKHVHMAIVVNEYGGTTGLLTLEDIVEEIVGEINDEFDDDDDIIYSQLDENTFIFDGKTSLHDFCKITEVPFDAFNEVKGENETVAGLMLALFSRIPRVGESITYEQYYFTIESADSKRVKRVKINVADKKEQYQKHNRSESVLMAGNGSSHGRMRS</sequence>
<protein>
    <submittedName>
        <fullName evidence="15">Gliding motility-associated protein GldE</fullName>
    </submittedName>
</protein>
<accession>A0ABW5D5R5</accession>
<evidence type="ECO:0000256" key="1">
    <source>
        <dbReference type="ARBA" id="ARBA00004651"/>
    </source>
</evidence>
<feature type="transmembrane region" description="Helical" evidence="12">
    <location>
        <begin position="119"/>
        <end position="140"/>
    </location>
</feature>
<dbReference type="Gene3D" id="3.10.580.10">
    <property type="entry name" value="CBS-domain"/>
    <property type="match status" value="1"/>
</dbReference>
<dbReference type="PROSITE" id="PS51371">
    <property type="entry name" value="CBS"/>
    <property type="match status" value="2"/>
</dbReference>
<comment type="subcellular location">
    <subcellularLocation>
        <location evidence="1">Cell membrane</location>
        <topology evidence="1">Multi-pass membrane protein</topology>
    </subcellularLocation>
</comment>
<dbReference type="Pfam" id="PF01595">
    <property type="entry name" value="CNNM"/>
    <property type="match status" value="1"/>
</dbReference>
<dbReference type="Proteomes" id="UP001597374">
    <property type="component" value="Unassembled WGS sequence"/>
</dbReference>
<dbReference type="SUPFAM" id="SSF56176">
    <property type="entry name" value="FAD-binding/transporter-associated domain-like"/>
    <property type="match status" value="1"/>
</dbReference>
<dbReference type="InterPro" id="IPR016169">
    <property type="entry name" value="FAD-bd_PCMH_sub2"/>
</dbReference>
<dbReference type="InterPro" id="IPR000644">
    <property type="entry name" value="CBS_dom"/>
</dbReference>
<evidence type="ECO:0000259" key="13">
    <source>
        <dbReference type="PROSITE" id="PS51371"/>
    </source>
</evidence>
<evidence type="ECO:0000256" key="5">
    <source>
        <dbReference type="ARBA" id="ARBA00022737"/>
    </source>
</evidence>
<dbReference type="SMART" id="SM00116">
    <property type="entry name" value="CBS"/>
    <property type="match status" value="2"/>
</dbReference>
<feature type="transmembrane region" description="Helical" evidence="12">
    <location>
        <begin position="85"/>
        <end position="107"/>
    </location>
</feature>
<evidence type="ECO:0000313" key="15">
    <source>
        <dbReference type="EMBL" id="MFD2248609.1"/>
    </source>
</evidence>
<dbReference type="EMBL" id="JBHUIM010000004">
    <property type="protein sequence ID" value="MFD2248609.1"/>
    <property type="molecule type" value="Genomic_DNA"/>
</dbReference>
<evidence type="ECO:0000259" key="14">
    <source>
        <dbReference type="PROSITE" id="PS51846"/>
    </source>
</evidence>
<evidence type="ECO:0000313" key="16">
    <source>
        <dbReference type="Proteomes" id="UP001597374"/>
    </source>
</evidence>
<feature type="domain" description="CBS" evidence="13">
    <location>
        <begin position="297"/>
        <end position="354"/>
    </location>
</feature>
<evidence type="ECO:0000256" key="8">
    <source>
        <dbReference type="ARBA" id="ARBA00023136"/>
    </source>
</evidence>
<keyword evidence="5" id="KW-0677">Repeat</keyword>
<keyword evidence="16" id="KW-1185">Reference proteome</keyword>
<proteinExistence type="inferred from homology"/>
<dbReference type="RefSeq" id="WP_250432134.1">
    <property type="nucleotide sequence ID" value="NZ_JALPRR010000005.1"/>
</dbReference>
<dbReference type="SMART" id="SM01091">
    <property type="entry name" value="CorC_HlyC"/>
    <property type="match status" value="1"/>
</dbReference>
<dbReference type="InterPro" id="IPR044751">
    <property type="entry name" value="Ion_transp-like_CBS"/>
</dbReference>
<dbReference type="InterPro" id="IPR005170">
    <property type="entry name" value="Transptr-assoc_dom"/>
</dbReference>
<evidence type="ECO:0000256" key="12">
    <source>
        <dbReference type="SAM" id="Phobius"/>
    </source>
</evidence>
<name>A0ABW5D5R5_9BACT</name>
<evidence type="ECO:0000256" key="4">
    <source>
        <dbReference type="ARBA" id="ARBA00022692"/>
    </source>
</evidence>
<feature type="transmembrane region" description="Helical" evidence="12">
    <location>
        <begin position="160"/>
        <end position="181"/>
    </location>
</feature>
<dbReference type="CDD" id="cd04590">
    <property type="entry name" value="CBS_pair_CorC_HlyC_assoc"/>
    <property type="match status" value="1"/>
</dbReference>
<evidence type="ECO:0000256" key="9">
    <source>
        <dbReference type="PROSITE-ProRule" id="PRU00703"/>
    </source>
</evidence>
<reference evidence="16" key="1">
    <citation type="journal article" date="2019" name="Int. J. Syst. Evol. Microbiol.">
        <title>The Global Catalogue of Microorganisms (GCM) 10K type strain sequencing project: providing services to taxonomists for standard genome sequencing and annotation.</title>
        <authorList>
            <consortium name="The Broad Institute Genomics Platform"/>
            <consortium name="The Broad Institute Genome Sequencing Center for Infectious Disease"/>
            <person name="Wu L."/>
            <person name="Ma J."/>
        </authorList>
    </citation>
    <scope>NUCLEOTIDE SEQUENCE [LARGE SCALE GENOMIC DNA]</scope>
    <source>
        <strain evidence="16">CGMCC 4.1782</strain>
    </source>
</reference>
<dbReference type="InterPro" id="IPR019862">
    <property type="entry name" value="Motility-assoc_prot_GldE"/>
</dbReference>
<dbReference type="InterPro" id="IPR046342">
    <property type="entry name" value="CBS_dom_sf"/>
</dbReference>
<dbReference type="InterPro" id="IPR036318">
    <property type="entry name" value="FAD-bd_PCMH-like_sf"/>
</dbReference>
<keyword evidence="6 10" id="KW-1133">Transmembrane helix</keyword>
<comment type="similarity">
    <text evidence="2">Belongs to the UPF0053 family.</text>
</comment>
<evidence type="ECO:0000256" key="6">
    <source>
        <dbReference type="ARBA" id="ARBA00022989"/>
    </source>
</evidence>
<feature type="transmembrane region" description="Helical" evidence="12">
    <location>
        <begin position="29"/>
        <end position="56"/>
    </location>
</feature>
<dbReference type="PROSITE" id="PS51846">
    <property type="entry name" value="CNNM"/>
    <property type="match status" value="1"/>
</dbReference>
<dbReference type="Pfam" id="PF03471">
    <property type="entry name" value="CorC_HlyC"/>
    <property type="match status" value="1"/>
</dbReference>
<feature type="region of interest" description="Disordered" evidence="11">
    <location>
        <begin position="455"/>
        <end position="475"/>
    </location>
</feature>
<keyword evidence="8 10" id="KW-0472">Membrane</keyword>
<gene>
    <name evidence="15" type="primary">gldE</name>
    <name evidence="15" type="ORF">ACFSKP_20240</name>
</gene>
<dbReference type="PANTHER" id="PTHR22777:SF32">
    <property type="entry name" value="UPF0053 INNER MEMBRANE PROTEIN YFJD"/>
    <property type="match status" value="1"/>
</dbReference>
<evidence type="ECO:0000256" key="7">
    <source>
        <dbReference type="ARBA" id="ARBA00023122"/>
    </source>
</evidence>